<dbReference type="Gene3D" id="3.10.20.90">
    <property type="entry name" value="Phosphatidylinositol 3-kinase Catalytic Subunit, Chain A, domain 1"/>
    <property type="match status" value="1"/>
</dbReference>
<accession>A0A6J1VXN8</accession>
<proteinExistence type="predicted"/>
<evidence type="ECO:0000256" key="1">
    <source>
        <dbReference type="SAM" id="MobiDB-lite"/>
    </source>
</evidence>
<organism evidence="2 3">
    <name type="scientific">Notechis scutatus</name>
    <name type="common">mainland tiger snake</name>
    <dbReference type="NCBI Taxonomy" id="8663"/>
    <lineage>
        <taxon>Eukaryota</taxon>
        <taxon>Metazoa</taxon>
        <taxon>Chordata</taxon>
        <taxon>Craniata</taxon>
        <taxon>Vertebrata</taxon>
        <taxon>Euteleostomi</taxon>
        <taxon>Lepidosauria</taxon>
        <taxon>Squamata</taxon>
        <taxon>Bifurcata</taxon>
        <taxon>Unidentata</taxon>
        <taxon>Episquamata</taxon>
        <taxon>Toxicofera</taxon>
        <taxon>Serpentes</taxon>
        <taxon>Colubroidea</taxon>
        <taxon>Elapidae</taxon>
        <taxon>Hydrophiinae</taxon>
        <taxon>Notechis</taxon>
    </lineage>
</organism>
<dbReference type="RefSeq" id="XP_026547852.1">
    <property type="nucleotide sequence ID" value="XM_026692067.1"/>
</dbReference>
<feature type="non-terminal residue" evidence="3">
    <location>
        <position position="221"/>
    </location>
</feature>
<evidence type="ECO:0000313" key="2">
    <source>
        <dbReference type="Proteomes" id="UP000504612"/>
    </source>
</evidence>
<dbReference type="GO" id="GO:0007264">
    <property type="term" value="P:small GTPase-mediated signal transduction"/>
    <property type="evidence" value="ECO:0007669"/>
    <property type="project" value="InterPro"/>
</dbReference>
<name>A0A6J1VXN8_9SAUR</name>
<feature type="compositionally biased region" description="Polar residues" evidence="1">
    <location>
        <begin position="116"/>
        <end position="143"/>
    </location>
</feature>
<feature type="region of interest" description="Disordered" evidence="1">
    <location>
        <begin position="108"/>
        <end position="167"/>
    </location>
</feature>
<dbReference type="InterPro" id="IPR036964">
    <property type="entry name" value="RASGEF_cat_dom_sf"/>
</dbReference>
<dbReference type="KEGG" id="nss:113429572"/>
<keyword evidence="2" id="KW-1185">Reference proteome</keyword>
<dbReference type="AlphaFoldDB" id="A0A6J1VXN8"/>
<dbReference type="SUPFAM" id="SSF48366">
    <property type="entry name" value="Ras GEF"/>
    <property type="match status" value="1"/>
</dbReference>
<dbReference type="GeneID" id="113429572"/>
<dbReference type="Gene3D" id="1.10.840.10">
    <property type="entry name" value="Ras guanine-nucleotide exchange factors catalytic domain"/>
    <property type="match status" value="1"/>
</dbReference>
<sequence length="221" mass="23474">MGTERWPAGDNKIQRDPPCSFPLPPLQEFEILTRLRLLQAKCRNYTLAPDRALQRWLRCLPLLSEAQSYQLSCTIEAPSEGGAPPKPSKPTLVITRCTDLITSLGVSAPLPWDRTGSPQVSPNRLGPSSPSPTALGGSPQSVQGKWPSVSALDMSPPSSPGDGLAPLPTTGCGFIKGHRRSASCGSVYPQAPNKGGASPSDCCIIRVSMALQNGTLYKSIL</sequence>
<dbReference type="GO" id="GO:0005085">
    <property type="term" value="F:guanyl-nucleotide exchange factor activity"/>
    <property type="evidence" value="ECO:0007669"/>
    <property type="project" value="InterPro"/>
</dbReference>
<dbReference type="InterPro" id="IPR023578">
    <property type="entry name" value="Ras_GEF_dom_sf"/>
</dbReference>
<dbReference type="Proteomes" id="UP000504612">
    <property type="component" value="Unplaced"/>
</dbReference>
<reference evidence="3" key="1">
    <citation type="submission" date="2025-08" db="UniProtKB">
        <authorList>
            <consortium name="RefSeq"/>
        </authorList>
    </citation>
    <scope>IDENTIFICATION</scope>
</reference>
<gene>
    <name evidence="3" type="primary">LOC113429572</name>
</gene>
<evidence type="ECO:0000313" key="3">
    <source>
        <dbReference type="RefSeq" id="XP_026547852.1"/>
    </source>
</evidence>
<protein>
    <submittedName>
        <fullName evidence="3">Ral guanine nucleotide dissociation stimulator-like 2</fullName>
    </submittedName>
</protein>